<sequence length="551" mass="63550">MPFYLRKIYRSNLFHSLCIGAVGAILLVLMGHHPNDDAYITFRHSRNFAETGLLSWNTIPPYEMGSTSPFLAFVLGALGFVFGSDSIPELSLYLNAFLLLPFSALIYAIVKLLVSDRLVALCSTALVCWNSYNIRIYSQGFEALLFSLVFLGSIYFLYIRKYEFGFLLAGIAPLVRPEGIFLVPVLFYFLVRRKKLPLQILYYLVIPALYSIYAIFVYGQIVPQSVLAKKAFFELGLNSVGEPSEIKPDLKIAWIHLAGIWDILLKPILLINGEAGVRLLGYPNRLGNFFLSKGNQLLYSILFLYLIAIYYFLKKEGWRGFEKLSFLSYPFFFVFFLLYSVRVEFWYVPLANSSILLLFCIGPIVFVRLGSVWWERIRNAKTLRTVYRVIFLFVFLLFADKNLYVLNKGTHPYDELRGPIYVPAYRDKDEFERYLGYRKAAFLLEGDVQGRVFTNEVGVFGYYSKNPVIDSFGLCSREVIDAYREEKKKGRTPDLWESYSVISYLRPEYVMGGMVTPEKMSKLSNPRYELVQEVGYTAFGKPIRIFRKSSR</sequence>
<dbReference type="EMBL" id="NPDZ01000007">
    <property type="protein sequence ID" value="PJZ72910.1"/>
    <property type="molecule type" value="Genomic_DNA"/>
</dbReference>
<dbReference type="Proteomes" id="UP000231962">
    <property type="component" value="Unassembled WGS sequence"/>
</dbReference>
<gene>
    <name evidence="2" type="ORF">CH360_06255</name>
    <name evidence="3" type="ORF">CH373_12715</name>
</gene>
<evidence type="ECO:0000256" key="1">
    <source>
        <dbReference type="SAM" id="Phobius"/>
    </source>
</evidence>
<proteinExistence type="predicted"/>
<dbReference type="EMBL" id="NPDY01000004">
    <property type="protein sequence ID" value="PJZ70205.1"/>
    <property type="molecule type" value="Genomic_DNA"/>
</dbReference>
<feature type="transmembrane region" description="Helical" evidence="1">
    <location>
        <begin position="296"/>
        <end position="313"/>
    </location>
</feature>
<feature type="transmembrane region" description="Helical" evidence="1">
    <location>
        <begin position="325"/>
        <end position="343"/>
    </location>
</feature>
<keyword evidence="4" id="KW-1185">Reference proteome</keyword>
<dbReference type="AlphaFoldDB" id="A0A2M9ZLE1"/>
<accession>A0A2M9ZLE1</accession>
<organism evidence="3 5">
    <name type="scientific">Leptospira perolatii</name>
    <dbReference type="NCBI Taxonomy" id="2023191"/>
    <lineage>
        <taxon>Bacteria</taxon>
        <taxon>Pseudomonadati</taxon>
        <taxon>Spirochaetota</taxon>
        <taxon>Spirochaetia</taxon>
        <taxon>Leptospirales</taxon>
        <taxon>Leptospiraceae</taxon>
        <taxon>Leptospira</taxon>
    </lineage>
</organism>
<dbReference type="OrthoDB" id="141050at2"/>
<evidence type="ECO:0008006" key="6">
    <source>
        <dbReference type="Google" id="ProtNLM"/>
    </source>
</evidence>
<dbReference type="Proteomes" id="UP000231990">
    <property type="component" value="Unassembled WGS sequence"/>
</dbReference>
<feature type="transmembrane region" description="Helical" evidence="1">
    <location>
        <begin position="355"/>
        <end position="374"/>
    </location>
</feature>
<reference evidence="4 5" key="1">
    <citation type="submission" date="2017-07" db="EMBL/GenBank/DDBJ databases">
        <title>Leptospira spp. isolated from tropical soils.</title>
        <authorList>
            <person name="Thibeaux R."/>
            <person name="Iraola G."/>
            <person name="Ferres I."/>
            <person name="Bierque E."/>
            <person name="Girault D."/>
            <person name="Soupe-Gilbert M.-E."/>
            <person name="Picardeau M."/>
            <person name="Goarant C."/>
        </authorList>
    </citation>
    <scope>NUCLEOTIDE SEQUENCE [LARGE SCALE GENOMIC DNA]</scope>
    <source>
        <strain evidence="3 5">FH1-B-B1</strain>
        <strain evidence="2 4">FH1-B-C1</strain>
    </source>
</reference>
<feature type="transmembrane region" description="Helical" evidence="1">
    <location>
        <begin position="90"/>
        <end position="110"/>
    </location>
</feature>
<dbReference type="RefSeq" id="WP_100713167.1">
    <property type="nucleotide sequence ID" value="NZ_NPDY01000004.1"/>
</dbReference>
<keyword evidence="1" id="KW-1133">Transmembrane helix</keyword>
<feature type="transmembrane region" description="Helical" evidence="1">
    <location>
        <begin position="386"/>
        <end position="406"/>
    </location>
</feature>
<feature type="transmembrane region" description="Helical" evidence="1">
    <location>
        <begin position="141"/>
        <end position="158"/>
    </location>
</feature>
<feature type="transmembrane region" description="Helical" evidence="1">
    <location>
        <begin position="164"/>
        <end position="189"/>
    </location>
</feature>
<evidence type="ECO:0000313" key="3">
    <source>
        <dbReference type="EMBL" id="PJZ72910.1"/>
    </source>
</evidence>
<feature type="transmembrane region" description="Helical" evidence="1">
    <location>
        <begin position="201"/>
        <end position="221"/>
    </location>
</feature>
<keyword evidence="1" id="KW-0472">Membrane</keyword>
<evidence type="ECO:0000313" key="2">
    <source>
        <dbReference type="EMBL" id="PJZ70205.1"/>
    </source>
</evidence>
<protein>
    <recommendedName>
        <fullName evidence="6">Glycosyltransferase RgtA/B/C/D-like domain-containing protein</fullName>
    </recommendedName>
</protein>
<evidence type="ECO:0000313" key="5">
    <source>
        <dbReference type="Proteomes" id="UP000231990"/>
    </source>
</evidence>
<feature type="transmembrane region" description="Helical" evidence="1">
    <location>
        <begin position="12"/>
        <end position="32"/>
    </location>
</feature>
<evidence type="ECO:0000313" key="4">
    <source>
        <dbReference type="Proteomes" id="UP000231962"/>
    </source>
</evidence>
<name>A0A2M9ZLE1_9LEPT</name>
<keyword evidence="1" id="KW-0812">Transmembrane</keyword>
<comment type="caution">
    <text evidence="3">The sequence shown here is derived from an EMBL/GenBank/DDBJ whole genome shotgun (WGS) entry which is preliminary data.</text>
</comment>